<proteinExistence type="predicted"/>
<name>A0A4R8DI21_9BACT</name>
<sequence>MKRLLCILLALPLLAHAQNPAKLTEWVVSRHFDSLQMYLERGGPGLNNAYPELYFALQTLLATENNTWYKMVFPPRFIQNLLDSYARGASPMHGPLAAWADRLLKEKQDSMDILQRFCCEVYAGRIAYPSEYCNRHSDLSILVSPSENSRRLRSFMLWTEEASQKAPRWYAERQFDSLAHFMRIDTDCHCPAVDTGFNYNAVQTSLRILCMIESKTFSPFRLPCDLQWVLSAYTYSMGDIDYETFFTYHLPVAKHVYLDLTRYMYPLFIVARDWAKDLLRRENPMSPLERYLCNVFAGNDAQSVRTWKKTKRNLPVLDTLSDKCAAIERTYPKGLGRVMIEASASAWIPTGPLSRLGVHPSLDFVIGGGNRKNEYAFAFGFRMLRTPTPYYVLRDDTLRARTYYSGTHFGLEYTRFFVHRTQWEIGWNTGISVDNFAVAPLDTSQDKILNPKVISSADWSNGIRVNYFYSRRGHLGLEGAFHLFHYANPGGSNLDGNAFTLRAYIGGN</sequence>
<protein>
    <recommendedName>
        <fullName evidence="4">Capsule assembly protein Wzi</fullName>
    </recommendedName>
</protein>
<dbReference type="OrthoDB" id="766929at2"/>
<reference evidence="2 3" key="1">
    <citation type="submission" date="2019-03" db="EMBL/GenBank/DDBJ databases">
        <title>Genomic Encyclopedia of Type Strains, Phase IV (KMG-IV): sequencing the most valuable type-strain genomes for metagenomic binning, comparative biology and taxonomic classification.</title>
        <authorList>
            <person name="Goeker M."/>
        </authorList>
    </citation>
    <scope>NUCLEOTIDE SEQUENCE [LARGE SCALE GENOMIC DNA]</scope>
    <source>
        <strain evidence="2 3">DSM 100059</strain>
    </source>
</reference>
<feature type="signal peptide" evidence="1">
    <location>
        <begin position="1"/>
        <end position="17"/>
    </location>
</feature>
<keyword evidence="3" id="KW-1185">Reference proteome</keyword>
<evidence type="ECO:0000313" key="3">
    <source>
        <dbReference type="Proteomes" id="UP000294498"/>
    </source>
</evidence>
<dbReference type="RefSeq" id="WP_133997841.1">
    <property type="nucleotide sequence ID" value="NZ_SODV01000002.1"/>
</dbReference>
<comment type="caution">
    <text evidence="2">The sequence shown here is derived from an EMBL/GenBank/DDBJ whole genome shotgun (WGS) entry which is preliminary data.</text>
</comment>
<dbReference type="EMBL" id="SODV01000002">
    <property type="protein sequence ID" value="TDW96786.1"/>
    <property type="molecule type" value="Genomic_DNA"/>
</dbReference>
<gene>
    <name evidence="2" type="ORF">EDB95_4622</name>
</gene>
<keyword evidence="1" id="KW-0732">Signal</keyword>
<evidence type="ECO:0008006" key="4">
    <source>
        <dbReference type="Google" id="ProtNLM"/>
    </source>
</evidence>
<dbReference type="Proteomes" id="UP000294498">
    <property type="component" value="Unassembled WGS sequence"/>
</dbReference>
<evidence type="ECO:0000313" key="2">
    <source>
        <dbReference type="EMBL" id="TDW96786.1"/>
    </source>
</evidence>
<evidence type="ECO:0000256" key="1">
    <source>
        <dbReference type="SAM" id="SignalP"/>
    </source>
</evidence>
<dbReference type="AlphaFoldDB" id="A0A4R8DI21"/>
<accession>A0A4R8DI21</accession>
<feature type="chain" id="PRO_5020784168" description="Capsule assembly protein Wzi" evidence="1">
    <location>
        <begin position="18"/>
        <end position="508"/>
    </location>
</feature>
<organism evidence="2 3">
    <name type="scientific">Dinghuibacter silviterrae</name>
    <dbReference type="NCBI Taxonomy" id="1539049"/>
    <lineage>
        <taxon>Bacteria</taxon>
        <taxon>Pseudomonadati</taxon>
        <taxon>Bacteroidota</taxon>
        <taxon>Chitinophagia</taxon>
        <taxon>Chitinophagales</taxon>
        <taxon>Chitinophagaceae</taxon>
        <taxon>Dinghuibacter</taxon>
    </lineage>
</organism>